<dbReference type="AlphaFoldDB" id="A0A1Y2GJT4"/>
<evidence type="ECO:0000313" key="2">
    <source>
        <dbReference type="EMBL" id="ORZ13001.1"/>
    </source>
</evidence>
<comment type="caution">
    <text evidence="2">The sequence shown here is derived from an EMBL/GenBank/DDBJ whole genome shotgun (WGS) entry which is preliminary data.</text>
</comment>
<proteinExistence type="predicted"/>
<protein>
    <submittedName>
        <fullName evidence="2">Uncharacterized protein</fullName>
    </submittedName>
</protein>
<keyword evidence="1" id="KW-1133">Transmembrane helix</keyword>
<name>A0A1Y2GJT4_9FUNG</name>
<organism evidence="2 3">
    <name type="scientific">Lobosporangium transversale</name>
    <dbReference type="NCBI Taxonomy" id="64571"/>
    <lineage>
        <taxon>Eukaryota</taxon>
        <taxon>Fungi</taxon>
        <taxon>Fungi incertae sedis</taxon>
        <taxon>Mucoromycota</taxon>
        <taxon>Mortierellomycotina</taxon>
        <taxon>Mortierellomycetes</taxon>
        <taxon>Mortierellales</taxon>
        <taxon>Mortierellaceae</taxon>
        <taxon>Lobosporangium</taxon>
    </lineage>
</organism>
<dbReference type="Proteomes" id="UP000193648">
    <property type="component" value="Unassembled WGS sequence"/>
</dbReference>
<gene>
    <name evidence="2" type="ORF">BCR41DRAFT_371696</name>
</gene>
<keyword evidence="3" id="KW-1185">Reference proteome</keyword>
<dbReference type="GeneID" id="33568470"/>
<keyword evidence="1" id="KW-0472">Membrane</keyword>
<dbReference type="InParanoid" id="A0A1Y2GJT4"/>
<evidence type="ECO:0000256" key="1">
    <source>
        <dbReference type="SAM" id="Phobius"/>
    </source>
</evidence>
<sequence length="104" mass="11414">MCSDEVQHSLICLLCKNNVRRVFATTKDDLAIVSCLKTIEGGIMALSTTMYPCLVQAKYVLVLAIMFSVMTPVALLVATFHLIVKSCSCGVCDDPFQRKASCFE</sequence>
<dbReference type="EMBL" id="MCFF01000024">
    <property type="protein sequence ID" value="ORZ13001.1"/>
    <property type="molecule type" value="Genomic_DNA"/>
</dbReference>
<dbReference type="RefSeq" id="XP_021880350.1">
    <property type="nucleotide sequence ID" value="XM_022026627.1"/>
</dbReference>
<evidence type="ECO:0000313" key="3">
    <source>
        <dbReference type="Proteomes" id="UP000193648"/>
    </source>
</evidence>
<accession>A0A1Y2GJT4</accession>
<feature type="transmembrane region" description="Helical" evidence="1">
    <location>
        <begin position="59"/>
        <end position="84"/>
    </location>
</feature>
<reference evidence="2 3" key="1">
    <citation type="submission" date="2016-07" db="EMBL/GenBank/DDBJ databases">
        <title>Pervasive Adenine N6-methylation of Active Genes in Fungi.</title>
        <authorList>
            <consortium name="DOE Joint Genome Institute"/>
            <person name="Mondo S.J."/>
            <person name="Dannebaum R.O."/>
            <person name="Kuo R.C."/>
            <person name="Labutti K."/>
            <person name="Haridas S."/>
            <person name="Kuo A."/>
            <person name="Salamov A."/>
            <person name="Ahrendt S.R."/>
            <person name="Lipzen A."/>
            <person name="Sullivan W."/>
            <person name="Andreopoulos W.B."/>
            <person name="Clum A."/>
            <person name="Lindquist E."/>
            <person name="Daum C."/>
            <person name="Ramamoorthy G.K."/>
            <person name="Gryganskyi A."/>
            <person name="Culley D."/>
            <person name="Magnuson J.K."/>
            <person name="James T.Y."/>
            <person name="O'Malley M.A."/>
            <person name="Stajich J.E."/>
            <person name="Spatafora J.W."/>
            <person name="Visel A."/>
            <person name="Grigoriev I.V."/>
        </authorList>
    </citation>
    <scope>NUCLEOTIDE SEQUENCE [LARGE SCALE GENOMIC DNA]</scope>
    <source>
        <strain evidence="2 3">NRRL 3116</strain>
    </source>
</reference>
<keyword evidence="1" id="KW-0812">Transmembrane</keyword>